<dbReference type="EMBL" id="JARKIE010000520">
    <property type="protein sequence ID" value="KAJ7631259.1"/>
    <property type="molecule type" value="Genomic_DNA"/>
</dbReference>
<accession>A0AAD7BV82</accession>
<comment type="caution">
    <text evidence="1">The sequence shown here is derived from an EMBL/GenBank/DDBJ whole genome shotgun (WGS) entry which is preliminary data.</text>
</comment>
<dbReference type="Proteomes" id="UP001221757">
    <property type="component" value="Unassembled WGS sequence"/>
</dbReference>
<organism evidence="1 2">
    <name type="scientific">Mycena rosella</name>
    <name type="common">Pink bonnet</name>
    <name type="synonym">Agaricus rosellus</name>
    <dbReference type="NCBI Taxonomy" id="1033263"/>
    <lineage>
        <taxon>Eukaryota</taxon>
        <taxon>Fungi</taxon>
        <taxon>Dikarya</taxon>
        <taxon>Basidiomycota</taxon>
        <taxon>Agaricomycotina</taxon>
        <taxon>Agaricomycetes</taxon>
        <taxon>Agaricomycetidae</taxon>
        <taxon>Agaricales</taxon>
        <taxon>Marasmiineae</taxon>
        <taxon>Mycenaceae</taxon>
        <taxon>Mycena</taxon>
    </lineage>
</organism>
<evidence type="ECO:0000313" key="2">
    <source>
        <dbReference type="Proteomes" id="UP001221757"/>
    </source>
</evidence>
<keyword evidence="2" id="KW-1185">Reference proteome</keyword>
<name>A0AAD7BV82_MYCRO</name>
<gene>
    <name evidence="1" type="ORF">B0H17DRAFT_1150319</name>
</gene>
<evidence type="ECO:0000313" key="1">
    <source>
        <dbReference type="EMBL" id="KAJ7631259.1"/>
    </source>
</evidence>
<dbReference type="AlphaFoldDB" id="A0AAD7BV82"/>
<sequence length="135" mass="15313">MTFAAVLTIILPMEEEVLQAIRDFDLGPDFMDDNDITLNINEVLDGGTPAKISHGGGEFQEVIEAEMEADRQRRNPRRKEWRTCWDRTAKRNRVFDSQMDVLVELYGIWVGKGEPTPICSCEDPEQGGFPIKANV</sequence>
<reference evidence="1" key="1">
    <citation type="submission" date="2023-03" db="EMBL/GenBank/DDBJ databases">
        <title>Massive genome expansion in bonnet fungi (Mycena s.s.) driven by repeated elements and novel gene families across ecological guilds.</title>
        <authorList>
            <consortium name="Lawrence Berkeley National Laboratory"/>
            <person name="Harder C.B."/>
            <person name="Miyauchi S."/>
            <person name="Viragh M."/>
            <person name="Kuo A."/>
            <person name="Thoen E."/>
            <person name="Andreopoulos B."/>
            <person name="Lu D."/>
            <person name="Skrede I."/>
            <person name="Drula E."/>
            <person name="Henrissat B."/>
            <person name="Morin E."/>
            <person name="Kohler A."/>
            <person name="Barry K."/>
            <person name="LaButti K."/>
            <person name="Morin E."/>
            <person name="Salamov A."/>
            <person name="Lipzen A."/>
            <person name="Mereny Z."/>
            <person name="Hegedus B."/>
            <person name="Baldrian P."/>
            <person name="Stursova M."/>
            <person name="Weitz H."/>
            <person name="Taylor A."/>
            <person name="Grigoriev I.V."/>
            <person name="Nagy L.G."/>
            <person name="Martin F."/>
            <person name="Kauserud H."/>
        </authorList>
    </citation>
    <scope>NUCLEOTIDE SEQUENCE</scope>
    <source>
        <strain evidence="1">CBHHK067</strain>
    </source>
</reference>
<protein>
    <submittedName>
        <fullName evidence="1">Uncharacterized protein</fullName>
    </submittedName>
</protein>
<proteinExistence type="predicted"/>